<keyword evidence="1" id="KW-0472">Membrane</keyword>
<proteinExistence type="predicted"/>
<dbReference type="InterPro" id="IPR050706">
    <property type="entry name" value="Cyclic-di-GMP_PDE-like"/>
</dbReference>
<dbReference type="AlphaFoldDB" id="A0A7L6N3T3"/>
<dbReference type="SMART" id="SM00052">
    <property type="entry name" value="EAL"/>
    <property type="match status" value="1"/>
</dbReference>
<dbReference type="InterPro" id="IPR043128">
    <property type="entry name" value="Rev_trsase/Diguanyl_cyclase"/>
</dbReference>
<protein>
    <submittedName>
        <fullName evidence="3">EAL domain-containing protein</fullName>
    </submittedName>
</protein>
<evidence type="ECO:0000313" key="4">
    <source>
        <dbReference type="Proteomes" id="UP000512167"/>
    </source>
</evidence>
<dbReference type="CDD" id="cd01948">
    <property type="entry name" value="EAL"/>
    <property type="match status" value="1"/>
</dbReference>
<accession>A0A7L6N3T3</accession>
<dbReference type="PANTHER" id="PTHR33121:SF71">
    <property type="entry name" value="OXYGEN SENSOR PROTEIN DOSP"/>
    <property type="match status" value="1"/>
</dbReference>
<dbReference type="KEGG" id="tbk:HF295_03080"/>
<keyword evidence="1" id="KW-0812">Transmembrane</keyword>
<evidence type="ECO:0000256" key="1">
    <source>
        <dbReference type="SAM" id="Phobius"/>
    </source>
</evidence>
<keyword evidence="4" id="KW-1185">Reference proteome</keyword>
<dbReference type="SUPFAM" id="SSF55073">
    <property type="entry name" value="Nucleotide cyclase"/>
    <property type="match status" value="1"/>
</dbReference>
<dbReference type="GO" id="GO:0071111">
    <property type="term" value="F:cyclic-guanylate-specific phosphodiesterase activity"/>
    <property type="evidence" value="ECO:0007669"/>
    <property type="project" value="InterPro"/>
</dbReference>
<feature type="transmembrane region" description="Helical" evidence="1">
    <location>
        <begin position="16"/>
        <end position="34"/>
    </location>
</feature>
<dbReference type="PROSITE" id="PS50883">
    <property type="entry name" value="EAL"/>
    <property type="match status" value="1"/>
</dbReference>
<dbReference type="Gene3D" id="3.30.70.270">
    <property type="match status" value="1"/>
</dbReference>
<dbReference type="InterPro" id="IPR029787">
    <property type="entry name" value="Nucleotide_cyclase"/>
</dbReference>
<dbReference type="Pfam" id="PF00563">
    <property type="entry name" value="EAL"/>
    <property type="match status" value="1"/>
</dbReference>
<evidence type="ECO:0000259" key="2">
    <source>
        <dbReference type="PROSITE" id="PS50883"/>
    </source>
</evidence>
<dbReference type="InterPro" id="IPR035919">
    <property type="entry name" value="EAL_sf"/>
</dbReference>
<evidence type="ECO:0000313" key="3">
    <source>
        <dbReference type="EMBL" id="QLY39897.1"/>
    </source>
</evidence>
<dbReference type="RefSeq" id="WP_312032386.1">
    <property type="nucleotide sequence ID" value="NZ_CP051151.1"/>
</dbReference>
<dbReference type="PANTHER" id="PTHR33121">
    <property type="entry name" value="CYCLIC DI-GMP PHOSPHODIESTERASE PDEF"/>
    <property type="match status" value="1"/>
</dbReference>
<sequence length="467" mass="54217">MPLVVETGEPQEFINWFYRLIIFMAIGGLSGYFVEKYKKIIKENDVLYLHQPDTGIENINYLISLDDEHIQGQVVIATVLINNKNRISEVLGTDLYIQAMKAMHDYIDNRLPDQSVVIQVDSDKFWIVFKLENLDSDGKKIVEGLTNQIEIEQVKIYVDYSIGVSETKKFKDCKTLIPFRDTDRLAGYAKANNLPYVIFDNDLLTRKYEFNLLGLFPNALKEDQTFLMYQPVIDAQSNKLIGLEALIRWNSPDYGLIMPNDFIPLVESTQLIHPMTEWVIRKTIQTQNLLYEKGFKFYISINLSIKNIKNPGFFDRVIKIIEEEKAHTDLLIFEITETVLLEEKKHSKKTIQSIKDAGIKIAIDDFGKGYSSLTYLSQFRTDFLKIDRHFVSHIVDKESIKQIIQATVKLAHQFNLKVVAEGVETLEMFEEAKKLGIDYIQGFYIARPMNEDQILDWYKNFIKESKV</sequence>
<dbReference type="EMBL" id="CP051151">
    <property type="protein sequence ID" value="QLY39897.1"/>
    <property type="molecule type" value="Genomic_DNA"/>
</dbReference>
<dbReference type="Proteomes" id="UP000512167">
    <property type="component" value="Chromosome"/>
</dbReference>
<name>A0A7L6N3T3_9MOLU</name>
<organism evidence="3 4">
    <name type="scientific">Hujiaoplasma nucleasis</name>
    <dbReference type="NCBI Taxonomy" id="2725268"/>
    <lineage>
        <taxon>Bacteria</taxon>
        <taxon>Bacillati</taxon>
        <taxon>Mycoplasmatota</taxon>
        <taxon>Mollicutes</taxon>
        <taxon>Candidatus Izemoplasmatales</taxon>
        <taxon>Hujiaoplasmataceae</taxon>
        <taxon>Hujiaoplasma</taxon>
    </lineage>
</organism>
<reference evidence="3 4" key="1">
    <citation type="submission" date="2020-04" db="EMBL/GenBank/DDBJ databases">
        <authorList>
            <person name="Zheng R.K."/>
            <person name="Sun C.M."/>
        </authorList>
    </citation>
    <scope>NUCLEOTIDE SEQUENCE [LARGE SCALE GENOMIC DNA]</scope>
    <source>
        <strain evidence="4">zrk29</strain>
    </source>
</reference>
<keyword evidence="1" id="KW-1133">Transmembrane helix</keyword>
<dbReference type="SUPFAM" id="SSF141868">
    <property type="entry name" value="EAL domain-like"/>
    <property type="match status" value="1"/>
</dbReference>
<dbReference type="Gene3D" id="3.20.20.450">
    <property type="entry name" value="EAL domain"/>
    <property type="match status" value="1"/>
</dbReference>
<gene>
    <name evidence="3" type="ORF">HF295_03080</name>
</gene>
<dbReference type="InterPro" id="IPR001633">
    <property type="entry name" value="EAL_dom"/>
</dbReference>
<feature type="domain" description="EAL" evidence="2">
    <location>
        <begin position="209"/>
        <end position="462"/>
    </location>
</feature>